<dbReference type="Gene3D" id="2.180.10.10">
    <property type="entry name" value="RHS repeat-associated core"/>
    <property type="match status" value="1"/>
</dbReference>
<organism evidence="2 3">
    <name type="scientific">Neolewinella antarctica</name>
    <dbReference type="NCBI Taxonomy" id="442734"/>
    <lineage>
        <taxon>Bacteria</taxon>
        <taxon>Pseudomonadati</taxon>
        <taxon>Bacteroidota</taxon>
        <taxon>Saprospiria</taxon>
        <taxon>Saprospirales</taxon>
        <taxon>Lewinellaceae</taxon>
        <taxon>Neolewinella</taxon>
    </lineage>
</organism>
<feature type="compositionally biased region" description="Polar residues" evidence="1">
    <location>
        <begin position="244"/>
        <end position="253"/>
    </location>
</feature>
<dbReference type="PANTHER" id="PTHR32305">
    <property type="match status" value="1"/>
</dbReference>
<accession>A0ABX0X9S9</accession>
<dbReference type="Proteomes" id="UP000770785">
    <property type="component" value="Unassembled WGS sequence"/>
</dbReference>
<feature type="region of interest" description="Disordered" evidence="1">
    <location>
        <begin position="244"/>
        <end position="283"/>
    </location>
</feature>
<evidence type="ECO:0000313" key="3">
    <source>
        <dbReference type="Proteomes" id="UP000770785"/>
    </source>
</evidence>
<dbReference type="InterPro" id="IPR050708">
    <property type="entry name" value="T6SS_VgrG/RHS"/>
</dbReference>
<name>A0ABX0X9S9_9BACT</name>
<dbReference type="RefSeq" id="WP_168036501.1">
    <property type="nucleotide sequence ID" value="NZ_JAATJH010000002.1"/>
</dbReference>
<evidence type="ECO:0000313" key="2">
    <source>
        <dbReference type="EMBL" id="NJC25714.1"/>
    </source>
</evidence>
<protein>
    <submittedName>
        <fullName evidence="2">RHS repeat-associated protein</fullName>
    </submittedName>
</protein>
<dbReference type="NCBIfam" id="TIGR03696">
    <property type="entry name" value="Rhs_assc_core"/>
    <property type="match status" value="1"/>
</dbReference>
<dbReference type="InterPro" id="IPR022385">
    <property type="entry name" value="Rhs_assc_core"/>
</dbReference>
<comment type="caution">
    <text evidence="2">The sequence shown here is derived from an EMBL/GenBank/DDBJ whole genome shotgun (WGS) entry which is preliminary data.</text>
</comment>
<proteinExistence type="predicted"/>
<gene>
    <name evidence="2" type="ORF">GGR27_001213</name>
</gene>
<dbReference type="EMBL" id="JAATJH010000002">
    <property type="protein sequence ID" value="NJC25714.1"/>
    <property type="molecule type" value="Genomic_DNA"/>
</dbReference>
<dbReference type="PANTHER" id="PTHR32305:SF15">
    <property type="entry name" value="PROTEIN RHSA-RELATED"/>
    <property type="match status" value="1"/>
</dbReference>
<feature type="compositionally biased region" description="Basic and acidic residues" evidence="1">
    <location>
        <begin position="254"/>
        <end position="263"/>
    </location>
</feature>
<evidence type="ECO:0000256" key="1">
    <source>
        <dbReference type="SAM" id="MobiDB-lite"/>
    </source>
</evidence>
<reference evidence="2 3" key="1">
    <citation type="submission" date="2020-03" db="EMBL/GenBank/DDBJ databases">
        <title>Genomic Encyclopedia of Type Strains, Phase IV (KMG-IV): sequencing the most valuable type-strain genomes for metagenomic binning, comparative biology and taxonomic classification.</title>
        <authorList>
            <person name="Goeker M."/>
        </authorList>
    </citation>
    <scope>NUCLEOTIDE SEQUENCE [LARGE SCALE GENOMIC DNA]</scope>
    <source>
        <strain evidence="2 3">DSM 105096</strain>
    </source>
</reference>
<sequence length="346" mass="37705">MSKGITGNGITYNHLNLPSRIPYANGKVLSIIYDANGRKLQQTTSGGNSVGNHTKDYINGIEYRDGSLEAIYHEGGRITPKAGSGWQYEYSIRDHLGNTRLTFADLNNNGIVDVTANDATNEILQENHYTPFGLAQEYDWMSGGKGNDYRYNGMERNEELGLDLAFYRAYDPTIGRWLQVDPKAESFANLSPYNGMGNNPISIIDPLGDSLIVLSAPEQVMGLGHAAVLIGGGDRWTLYSDNGTLASSGTSGPSDKHPQKGDEYGSLEEFANDPRNQTEDGEQIYTEGYQLAADEKTDDVMREAASESVTQDYDVSENSCIDVCSDALRAGGFNPGTPKPRKVISS</sequence>
<keyword evidence="3" id="KW-1185">Reference proteome</keyword>